<protein>
    <submittedName>
        <fullName evidence="1">Uncharacterized protein</fullName>
    </submittedName>
</protein>
<name>A0A060DGR0_9EUKA</name>
<dbReference type="AlphaFoldDB" id="A0A060DGR0"/>
<proteinExistence type="predicted"/>
<dbReference type="EMBL" id="CP006629">
    <property type="protein sequence ID" value="AIB10003.1"/>
    <property type="molecule type" value="Genomic_DNA"/>
</dbReference>
<organism evidence="1 2">
    <name type="scientific">Lotharella oceanica</name>
    <dbReference type="NCBI Taxonomy" id="641309"/>
    <lineage>
        <taxon>Eukaryota</taxon>
        <taxon>Sar</taxon>
        <taxon>Rhizaria</taxon>
        <taxon>Cercozoa</taxon>
        <taxon>Chlorarachniophyceae</taxon>
        <taxon>Lotharella</taxon>
    </lineage>
</organism>
<keyword evidence="1" id="KW-0542">Nucleomorph</keyword>
<reference evidence="1 2" key="1">
    <citation type="journal article" date="2014" name="BMC Genomics">
        <title>Nucleomorph and plastid genome sequences of the chlorarachniophyte Lotharella oceanica: convergent reductive evolution and frequent recombination in nucleomorph-bearing algae.</title>
        <authorList>
            <person name="Tanifuji G."/>
            <person name="Onodera N.T."/>
            <person name="Brown M.W."/>
            <person name="Curtis B.A."/>
            <person name="Roger A.J."/>
            <person name="Ka-Shu Wong G."/>
            <person name="Melkonian M."/>
            <person name="Archibald J.M."/>
        </authorList>
    </citation>
    <scope>NUCLEOTIDE SEQUENCE [LARGE SCALE GENOMIC DNA]</scope>
    <source>
        <strain evidence="1 2">CCMP622</strain>
    </source>
</reference>
<geneLocation type="nucleomorph" evidence="1"/>
<dbReference type="Proteomes" id="UP000243670">
    <property type="component" value="Nucleomorph 3"/>
</dbReference>
<gene>
    <name evidence="1" type="ORF">M951_chr399</name>
</gene>
<evidence type="ECO:0000313" key="2">
    <source>
        <dbReference type="Proteomes" id="UP000243670"/>
    </source>
</evidence>
<evidence type="ECO:0000313" key="1">
    <source>
        <dbReference type="EMBL" id="AIB10003.1"/>
    </source>
</evidence>
<sequence>MATLIGKSIKGLGVSGYMVKIPNFFKKKNNLNKRKIERNFIDYISNFKKYITITFILSIKLGYLINNIKEKKLIIKKIVKSCYDYDFINKNKMFLNEYLILKYNNNRKNLYYYINFILIYKEIGKKLCDFGAYQSINKKTYKNKTFIYSGINLYKYLLKNILQ</sequence>
<accession>A0A060DGR0</accession>